<reference evidence="2 3" key="1">
    <citation type="submission" date="2018-03" db="EMBL/GenBank/DDBJ databases">
        <authorList>
            <person name="Keele B.F."/>
        </authorList>
    </citation>
    <scope>NUCLEOTIDE SEQUENCE [LARGE SCALE GENOMIC DNA]</scope>
    <source>
        <strain evidence="2 3">CeCT 8812</strain>
    </source>
</reference>
<feature type="transmembrane region" description="Helical" evidence="1">
    <location>
        <begin position="16"/>
        <end position="34"/>
    </location>
</feature>
<dbReference type="EMBL" id="OMKW01000002">
    <property type="protein sequence ID" value="SPF29609.1"/>
    <property type="molecule type" value="Genomic_DNA"/>
</dbReference>
<accession>A0A2R8ABI5</accession>
<dbReference type="Proteomes" id="UP000244932">
    <property type="component" value="Unassembled WGS sequence"/>
</dbReference>
<dbReference type="RefSeq" id="WP_108782288.1">
    <property type="nucleotide sequence ID" value="NZ_OMKW01000002.1"/>
</dbReference>
<gene>
    <name evidence="2" type="ORF">POI8812_01922</name>
</gene>
<proteinExistence type="predicted"/>
<keyword evidence="1" id="KW-0812">Transmembrane</keyword>
<keyword evidence="1" id="KW-0472">Membrane</keyword>
<protein>
    <submittedName>
        <fullName evidence="2">Uncharacterized protein</fullName>
    </submittedName>
</protein>
<evidence type="ECO:0000313" key="3">
    <source>
        <dbReference type="Proteomes" id="UP000244932"/>
    </source>
</evidence>
<organism evidence="2 3">
    <name type="scientific">Pontivivens insulae</name>
    <dbReference type="NCBI Taxonomy" id="1639689"/>
    <lineage>
        <taxon>Bacteria</taxon>
        <taxon>Pseudomonadati</taxon>
        <taxon>Pseudomonadota</taxon>
        <taxon>Alphaproteobacteria</taxon>
        <taxon>Rhodobacterales</taxon>
        <taxon>Paracoccaceae</taxon>
        <taxon>Pontivivens</taxon>
    </lineage>
</organism>
<dbReference type="AlphaFoldDB" id="A0A2R8ABI5"/>
<evidence type="ECO:0000313" key="2">
    <source>
        <dbReference type="EMBL" id="SPF29609.1"/>
    </source>
</evidence>
<keyword evidence="3" id="KW-1185">Reference proteome</keyword>
<name>A0A2R8ABI5_9RHOB</name>
<keyword evidence="1" id="KW-1133">Transmembrane helix</keyword>
<evidence type="ECO:0000256" key="1">
    <source>
        <dbReference type="SAM" id="Phobius"/>
    </source>
</evidence>
<sequence>MSALKQMWKRFEALPGYARLVIFLLVVTVVPYFLSTLIQPHRYAQVSGCLDTVDRTYTNTCDRPINLGVCWSGTRGACGQTATLAAGQSRLIDTFEGERFATSETGAWVLVKCEVPFRPAMVSSSSSNVRLERGCMQP</sequence>